<keyword evidence="1" id="KW-0732">Signal</keyword>
<organism evidence="2">
    <name type="scientific">Anopheles darlingi</name>
    <name type="common">Mosquito</name>
    <dbReference type="NCBI Taxonomy" id="43151"/>
    <lineage>
        <taxon>Eukaryota</taxon>
        <taxon>Metazoa</taxon>
        <taxon>Ecdysozoa</taxon>
        <taxon>Arthropoda</taxon>
        <taxon>Hexapoda</taxon>
        <taxon>Insecta</taxon>
        <taxon>Pterygota</taxon>
        <taxon>Neoptera</taxon>
        <taxon>Endopterygota</taxon>
        <taxon>Diptera</taxon>
        <taxon>Nematocera</taxon>
        <taxon>Culicoidea</taxon>
        <taxon>Culicidae</taxon>
        <taxon>Anophelinae</taxon>
        <taxon>Anopheles</taxon>
    </lineage>
</organism>
<evidence type="ECO:0000313" key="2">
    <source>
        <dbReference type="EMBL" id="MBW70886.1"/>
    </source>
</evidence>
<feature type="chain" id="PRO_5014967052" evidence="1">
    <location>
        <begin position="27"/>
        <end position="230"/>
    </location>
</feature>
<sequence>MYFVVHSHGLFCIQTVLLIFIGNEHGYRCRNFMGKYGCWRSGRFVFCSDLNAAVDRHLIRGCSVAAGTIQQQFGPYSVRNLTVDLLQPLEQFGFKVLRPFGAPFVEEFYPALKQAHRFILSGVQLGHPINNTINVHRCATLARQVGHQVRNEIFALEIGPLIEPLQYVAQLSVHRQIVCSVRCHLDDHQQEQRPGSWVRLEDLLDRVDVRGGTQIQTQVVLHGRLHNGAG</sequence>
<dbReference type="EMBL" id="GGFL01006708">
    <property type="protein sequence ID" value="MBW70886.1"/>
    <property type="molecule type" value="Transcribed_RNA"/>
</dbReference>
<accession>A0A2M4CZZ1</accession>
<evidence type="ECO:0000256" key="1">
    <source>
        <dbReference type="SAM" id="SignalP"/>
    </source>
</evidence>
<reference evidence="2" key="1">
    <citation type="submission" date="2018-01" db="EMBL/GenBank/DDBJ databases">
        <title>An insight into the sialome of Amazonian anophelines.</title>
        <authorList>
            <person name="Ribeiro J.M."/>
            <person name="Scarpassa V."/>
            <person name="Calvo E."/>
        </authorList>
    </citation>
    <scope>NUCLEOTIDE SEQUENCE</scope>
</reference>
<dbReference type="AlphaFoldDB" id="A0A2M4CZZ1"/>
<name>A0A2M4CZZ1_ANODA</name>
<feature type="signal peptide" evidence="1">
    <location>
        <begin position="1"/>
        <end position="26"/>
    </location>
</feature>
<proteinExistence type="predicted"/>
<protein>
    <submittedName>
        <fullName evidence="2">Putative secreted protein</fullName>
    </submittedName>
</protein>